<protein>
    <recommendedName>
        <fullName evidence="1">DUF2341 domain-containing protein</fullName>
    </recommendedName>
</protein>
<feature type="domain" description="DUF2341" evidence="1">
    <location>
        <begin position="71"/>
        <end position="119"/>
    </location>
</feature>
<dbReference type="EMBL" id="UINC01217440">
    <property type="protein sequence ID" value="SVE44038.1"/>
    <property type="molecule type" value="Genomic_DNA"/>
</dbReference>
<accession>A0A383DJK7</accession>
<feature type="non-terminal residue" evidence="2">
    <location>
        <position position="119"/>
    </location>
</feature>
<dbReference type="InterPro" id="IPR018765">
    <property type="entry name" value="DUF2341"/>
</dbReference>
<proteinExistence type="predicted"/>
<evidence type="ECO:0000259" key="1">
    <source>
        <dbReference type="Pfam" id="PF10102"/>
    </source>
</evidence>
<gene>
    <name evidence="2" type="ORF">METZ01_LOCUS496892</name>
</gene>
<sequence>MKSLTFTKTCIAILIIAICFLPSFSTAQLINWNYGIPVSITETSGTTLTNHQVSIYIDTQTPIAAGQMNTDGSDIRAAEDINGISLLEYWIEKGINTDSTKLWVKLNSLPASSTQTIYL</sequence>
<dbReference type="Pfam" id="PF10102">
    <property type="entry name" value="DUF2341"/>
    <property type="match status" value="1"/>
</dbReference>
<reference evidence="2" key="1">
    <citation type="submission" date="2018-05" db="EMBL/GenBank/DDBJ databases">
        <authorList>
            <person name="Lanie J.A."/>
            <person name="Ng W.-L."/>
            <person name="Kazmierczak K.M."/>
            <person name="Andrzejewski T.M."/>
            <person name="Davidsen T.M."/>
            <person name="Wayne K.J."/>
            <person name="Tettelin H."/>
            <person name="Glass J.I."/>
            <person name="Rusch D."/>
            <person name="Podicherti R."/>
            <person name="Tsui H.-C.T."/>
            <person name="Winkler M.E."/>
        </authorList>
    </citation>
    <scope>NUCLEOTIDE SEQUENCE</scope>
</reference>
<organism evidence="2">
    <name type="scientific">marine metagenome</name>
    <dbReference type="NCBI Taxonomy" id="408172"/>
    <lineage>
        <taxon>unclassified sequences</taxon>
        <taxon>metagenomes</taxon>
        <taxon>ecological metagenomes</taxon>
    </lineage>
</organism>
<evidence type="ECO:0000313" key="2">
    <source>
        <dbReference type="EMBL" id="SVE44038.1"/>
    </source>
</evidence>
<dbReference type="AlphaFoldDB" id="A0A383DJK7"/>
<name>A0A383DJK7_9ZZZZ</name>